<dbReference type="PaxDb" id="2850-Phatr39361"/>
<evidence type="ECO:0000313" key="3">
    <source>
        <dbReference type="Proteomes" id="UP000000759"/>
    </source>
</evidence>
<reference evidence="2 3" key="1">
    <citation type="journal article" date="2008" name="Nature">
        <title>The Phaeodactylum genome reveals the evolutionary history of diatom genomes.</title>
        <authorList>
            <person name="Bowler C."/>
            <person name="Allen A.E."/>
            <person name="Badger J.H."/>
            <person name="Grimwood J."/>
            <person name="Jabbari K."/>
            <person name="Kuo A."/>
            <person name="Maheswari U."/>
            <person name="Martens C."/>
            <person name="Maumus F."/>
            <person name="Otillar R.P."/>
            <person name="Rayko E."/>
            <person name="Salamov A."/>
            <person name="Vandepoele K."/>
            <person name="Beszteri B."/>
            <person name="Gruber A."/>
            <person name="Heijde M."/>
            <person name="Katinka M."/>
            <person name="Mock T."/>
            <person name="Valentin K."/>
            <person name="Verret F."/>
            <person name="Berges J.A."/>
            <person name="Brownlee C."/>
            <person name="Cadoret J.P."/>
            <person name="Chiovitti A."/>
            <person name="Choi C.J."/>
            <person name="Coesel S."/>
            <person name="De Martino A."/>
            <person name="Detter J.C."/>
            <person name="Durkin C."/>
            <person name="Falciatore A."/>
            <person name="Fournet J."/>
            <person name="Haruta M."/>
            <person name="Huysman M.J."/>
            <person name="Jenkins B.D."/>
            <person name="Jiroutova K."/>
            <person name="Jorgensen R.E."/>
            <person name="Joubert Y."/>
            <person name="Kaplan A."/>
            <person name="Kroger N."/>
            <person name="Kroth P.G."/>
            <person name="La Roche J."/>
            <person name="Lindquist E."/>
            <person name="Lommer M."/>
            <person name="Martin-Jezequel V."/>
            <person name="Lopez P.J."/>
            <person name="Lucas S."/>
            <person name="Mangogna M."/>
            <person name="McGinnis K."/>
            <person name="Medlin L.K."/>
            <person name="Montsant A."/>
            <person name="Oudot-Le Secq M.P."/>
            <person name="Napoli C."/>
            <person name="Obornik M."/>
            <person name="Parker M.S."/>
            <person name="Petit J.L."/>
            <person name="Porcel B.M."/>
            <person name="Poulsen N."/>
            <person name="Robison M."/>
            <person name="Rychlewski L."/>
            <person name="Rynearson T.A."/>
            <person name="Schmutz J."/>
            <person name="Shapiro H."/>
            <person name="Siaut M."/>
            <person name="Stanley M."/>
            <person name="Sussman M.R."/>
            <person name="Taylor A.R."/>
            <person name="Vardi A."/>
            <person name="von Dassow P."/>
            <person name="Vyverman W."/>
            <person name="Willis A."/>
            <person name="Wyrwicz L.S."/>
            <person name="Rokhsar D.S."/>
            <person name="Weissenbach J."/>
            <person name="Armbrust E.V."/>
            <person name="Green B.R."/>
            <person name="Van de Peer Y."/>
            <person name="Grigoriev I.V."/>
        </authorList>
    </citation>
    <scope>NUCLEOTIDE SEQUENCE [LARGE SCALE GENOMIC DNA]</scope>
    <source>
        <strain evidence="2 3">CCAP 1055/1</strain>
    </source>
</reference>
<evidence type="ECO:0000259" key="1">
    <source>
        <dbReference type="SMART" id="SM01204"/>
    </source>
</evidence>
<dbReference type="EMBL" id="CM000621">
    <property type="protein sequence ID" value="EEC45159.1"/>
    <property type="molecule type" value="Genomic_DNA"/>
</dbReference>
<sequence>MDDLNADLLLNVVQYLCARDGCRLAATASRYFYLVHHYRQLRGAELVAATSYIPQVKSRQQTPRDVYEQALSKLQSKPNLCLAFNKPSGPLADHLPLLVPDDCVILGAISSSIQSSFTGQLEYKSNSSIMLGSMKDAQIRPFCLQQHEQSGDYQGTLDQLDSANCSWKVFMVYACGDLAADVEPFVTHLQNRYPNSTIVGGICNSGYISVPIQQKTKSELTSMPFHSLLHLNQRLGGRTPDEGITKVELVHHVHGVMQTKRFQLKVMEDEGGVFGVALAGDVPVRSMVSRGVTSLTYRGAPLPTTPFYADVVEFHRPGDEEYMFQGEDPPSYHLIRRVRDTDSGKTYSAHEMMMKFGSPNLIGIRRPNEDGFELHIAASEVMDLNFYFIDRQNDISRSLNAFLFMVRGSPDTEKALTDANIDFFDIDGAACMQDMEVSIRHLKEQTHGEQLLGAVMFSCSARGPTAGNLLSVDMADATSFANGFPNVPCLGFYAGGEIGPVARAGRQDVFRSGNATLQGFTAVFALFIVPEIDLGTMILDDRRENVEAFLRGRLATGIHDI</sequence>
<name>B7G8F5_PHATC</name>
<dbReference type="HOGENOM" id="CLU_486160_0_0_1"/>
<dbReference type="PANTHER" id="PTHR14939:SF5">
    <property type="entry name" value="F-BOX ONLY PROTEIN 22"/>
    <property type="match status" value="1"/>
</dbReference>
<dbReference type="Pfam" id="PF10442">
    <property type="entry name" value="FIST_C"/>
    <property type="match status" value="1"/>
</dbReference>
<dbReference type="KEGG" id="pti:PHATRDRAFT_39361"/>
<dbReference type="SMART" id="SM01204">
    <property type="entry name" value="FIST_C"/>
    <property type="match status" value="1"/>
</dbReference>
<reference evidence="3" key="2">
    <citation type="submission" date="2008-08" db="EMBL/GenBank/DDBJ databases">
        <authorList>
            <consortium name="Diatom Consortium"/>
            <person name="Grigoriev I."/>
            <person name="Grimwood J."/>
            <person name="Kuo A."/>
            <person name="Otillar R.P."/>
            <person name="Salamov A."/>
            <person name="Detter J.C."/>
            <person name="Lindquist E."/>
            <person name="Shapiro H."/>
            <person name="Lucas S."/>
            <person name="Glavina del Rio T."/>
            <person name="Pitluck S."/>
            <person name="Rokhsar D."/>
            <person name="Bowler C."/>
        </authorList>
    </citation>
    <scope>GENOME REANNOTATION</scope>
    <source>
        <strain evidence="3">CCAP 1055/1</strain>
    </source>
</reference>
<dbReference type="Proteomes" id="UP000000759">
    <property type="component" value="Chromosome 19"/>
</dbReference>
<dbReference type="AlphaFoldDB" id="B7G8F5"/>
<dbReference type="OrthoDB" id="45283at2759"/>
<keyword evidence="3" id="KW-1185">Reference proteome</keyword>
<dbReference type="RefSeq" id="XP_002183459.1">
    <property type="nucleotide sequence ID" value="XM_002183423.1"/>
</dbReference>
<dbReference type="InterPro" id="IPR019494">
    <property type="entry name" value="FIST_C"/>
</dbReference>
<dbReference type="PANTHER" id="PTHR14939">
    <property type="entry name" value="F-BOX ONLY PROTEIN 22"/>
    <property type="match status" value="1"/>
</dbReference>
<protein>
    <recommendedName>
        <fullName evidence="1">FIST C-domain domain-containing protein</fullName>
    </recommendedName>
</protein>
<organism evidence="2 3">
    <name type="scientific">Phaeodactylum tricornutum (strain CCAP 1055/1)</name>
    <dbReference type="NCBI Taxonomy" id="556484"/>
    <lineage>
        <taxon>Eukaryota</taxon>
        <taxon>Sar</taxon>
        <taxon>Stramenopiles</taxon>
        <taxon>Ochrophyta</taxon>
        <taxon>Bacillariophyta</taxon>
        <taxon>Bacillariophyceae</taxon>
        <taxon>Bacillariophycidae</taxon>
        <taxon>Naviculales</taxon>
        <taxon>Phaeodactylaceae</taxon>
        <taxon>Phaeodactylum</taxon>
    </lineage>
</organism>
<dbReference type="GeneID" id="7195111"/>
<dbReference type="eggNOG" id="ENOG502SZK4">
    <property type="taxonomic scope" value="Eukaryota"/>
</dbReference>
<gene>
    <name evidence="2" type="ORF">PHATRDRAFT_39361</name>
</gene>
<accession>B7G8F5</accession>
<proteinExistence type="predicted"/>
<dbReference type="InParanoid" id="B7G8F5"/>
<evidence type="ECO:0000313" key="2">
    <source>
        <dbReference type="EMBL" id="EEC45159.1"/>
    </source>
</evidence>
<feature type="domain" description="FIST C-domain" evidence="1">
    <location>
        <begin position="304"/>
        <end position="501"/>
    </location>
</feature>